<sequence length="82" mass="9421">MKLDIVEMKNDANLTNDKMVNMSREKIADAVKNNVDAHMFLDIQQEPSFMPKDKTTAKVEGKNVARILFISIKIRIFILLNN</sequence>
<gene>
    <name evidence="1" type="ORF">J2S08_002556</name>
</gene>
<name>A0ABT9WTT1_9BACI</name>
<dbReference type="InterPro" id="IPR010897">
    <property type="entry name" value="Spore_II_P"/>
</dbReference>
<reference evidence="1 2" key="1">
    <citation type="submission" date="2023-07" db="EMBL/GenBank/DDBJ databases">
        <title>Genomic Encyclopedia of Type Strains, Phase IV (KMG-IV): sequencing the most valuable type-strain genomes for metagenomic binning, comparative biology and taxonomic classification.</title>
        <authorList>
            <person name="Goeker M."/>
        </authorList>
    </citation>
    <scope>NUCLEOTIDE SEQUENCE [LARGE SCALE GENOMIC DNA]</scope>
    <source>
        <strain evidence="1 2">DSM 23837</strain>
    </source>
</reference>
<dbReference type="EMBL" id="JAUSTT010000014">
    <property type="protein sequence ID" value="MDQ0176698.1"/>
    <property type="molecule type" value="Genomic_DNA"/>
</dbReference>
<evidence type="ECO:0000313" key="1">
    <source>
        <dbReference type="EMBL" id="MDQ0176698.1"/>
    </source>
</evidence>
<accession>A0ABT9WTT1</accession>
<keyword evidence="2" id="KW-1185">Reference proteome</keyword>
<dbReference type="Proteomes" id="UP001223586">
    <property type="component" value="Unassembled WGS sequence"/>
</dbReference>
<dbReference type="Pfam" id="PF07454">
    <property type="entry name" value="SpoIIP"/>
    <property type="match status" value="1"/>
</dbReference>
<protein>
    <submittedName>
        <fullName evidence="1">Uncharacterized protein</fullName>
    </submittedName>
</protein>
<organism evidence="1 2">
    <name type="scientific">Bacillus chungangensis</name>
    <dbReference type="NCBI Taxonomy" id="587633"/>
    <lineage>
        <taxon>Bacteria</taxon>
        <taxon>Bacillati</taxon>
        <taxon>Bacillota</taxon>
        <taxon>Bacilli</taxon>
        <taxon>Bacillales</taxon>
        <taxon>Bacillaceae</taxon>
        <taxon>Bacillus</taxon>
    </lineage>
</organism>
<dbReference type="RefSeq" id="WP_370875682.1">
    <property type="nucleotide sequence ID" value="NZ_JAUSTT010000014.1"/>
</dbReference>
<evidence type="ECO:0000313" key="2">
    <source>
        <dbReference type="Proteomes" id="UP001223586"/>
    </source>
</evidence>
<comment type="caution">
    <text evidence="1">The sequence shown here is derived from an EMBL/GenBank/DDBJ whole genome shotgun (WGS) entry which is preliminary data.</text>
</comment>
<proteinExistence type="predicted"/>